<reference evidence="1" key="1">
    <citation type="submission" date="2024-02" db="EMBL/GenBank/DDBJ databases">
        <title>Metagenome Assembled Genome of Zalaria obscura JY119.</title>
        <authorList>
            <person name="Vighnesh L."/>
            <person name="Jagadeeshwari U."/>
            <person name="Venkata Ramana C."/>
            <person name="Sasikala C."/>
        </authorList>
    </citation>
    <scope>NUCLEOTIDE SEQUENCE</scope>
    <source>
        <strain evidence="1">JY119</strain>
    </source>
</reference>
<gene>
    <name evidence="1" type="primary">bem46_1</name>
    <name evidence="1" type="ORF">M8818_001420</name>
</gene>
<dbReference type="Proteomes" id="UP001320706">
    <property type="component" value="Unassembled WGS sequence"/>
</dbReference>
<name>A0ACC3SK92_9PEZI</name>
<sequence>MVIDHYAYTTSTLAVEKKWEPEQRNDVFEASCANPLLHGTAAIANCSKIITTAKEDGGELIYPRNISVGACTTVPNPSYFGITDFEDLRLPTPNSETLYAYLIRPPNKYAGNIGHRLPIACVLSNELGSNVLMLQYRGYGL</sequence>
<evidence type="ECO:0000313" key="1">
    <source>
        <dbReference type="EMBL" id="KAK8217168.1"/>
    </source>
</evidence>
<protein>
    <submittedName>
        <fullName evidence="1">Bem46 protein, variant</fullName>
    </submittedName>
</protein>
<keyword evidence="2" id="KW-1185">Reference proteome</keyword>
<comment type="caution">
    <text evidence="1">The sequence shown here is derived from an EMBL/GenBank/DDBJ whole genome shotgun (WGS) entry which is preliminary data.</text>
</comment>
<dbReference type="EMBL" id="JAMKPW020000006">
    <property type="protein sequence ID" value="KAK8217168.1"/>
    <property type="molecule type" value="Genomic_DNA"/>
</dbReference>
<accession>A0ACC3SK92</accession>
<evidence type="ECO:0000313" key="2">
    <source>
        <dbReference type="Proteomes" id="UP001320706"/>
    </source>
</evidence>
<organism evidence="1 2">
    <name type="scientific">Zalaria obscura</name>
    <dbReference type="NCBI Taxonomy" id="2024903"/>
    <lineage>
        <taxon>Eukaryota</taxon>
        <taxon>Fungi</taxon>
        <taxon>Dikarya</taxon>
        <taxon>Ascomycota</taxon>
        <taxon>Pezizomycotina</taxon>
        <taxon>Dothideomycetes</taxon>
        <taxon>Dothideomycetidae</taxon>
        <taxon>Dothideales</taxon>
        <taxon>Zalariaceae</taxon>
        <taxon>Zalaria</taxon>
    </lineage>
</organism>
<proteinExistence type="predicted"/>